<sequence length="363" mass="41238">MEVGPMKISLLKREPINREKNGLTYHLKQANHLKLWATTNNVPHLIFYGPSGAGKKTRIKCFLRELYGPGAERTHMLMKSFTTPSNKKLEIQTISSNYHIELSPSDVGVYDRVVVQDVIKEMAQTSQIDAASQKSFKVVVLCEADFLTRDAQDGLRRTMEKYQHNCRLILCCENYSRIIEPLQSRCIAVNVAAPTDEQVANIVENVCQAERVGIPRNVLQQIVEKSSGNLRRALLMVEATRMQDDSGTIPADANVPVPEWETYLKETAEMILKKQSSDTLFKVRTRIYEILSRCIPPQIVFDRLLDELLPACDDVIVPQIVSESANFEHRLLLGQKPIFHIEAFIAAFMDIYLTHLTNAKRVK</sequence>
<dbReference type="Pfam" id="PF22534">
    <property type="entry name" value="RFC_C"/>
    <property type="match status" value="1"/>
</dbReference>
<evidence type="ECO:0000256" key="2">
    <source>
        <dbReference type="ARBA" id="ARBA00005378"/>
    </source>
</evidence>
<dbReference type="Gene3D" id="3.40.50.300">
    <property type="entry name" value="P-loop containing nucleotide triphosphate hydrolases"/>
    <property type="match status" value="1"/>
</dbReference>
<organism evidence="11 12">
    <name type="scientific">Caenorhabditis auriculariae</name>
    <dbReference type="NCBI Taxonomy" id="2777116"/>
    <lineage>
        <taxon>Eukaryota</taxon>
        <taxon>Metazoa</taxon>
        <taxon>Ecdysozoa</taxon>
        <taxon>Nematoda</taxon>
        <taxon>Chromadorea</taxon>
        <taxon>Rhabditida</taxon>
        <taxon>Rhabditina</taxon>
        <taxon>Rhabditomorpha</taxon>
        <taxon>Rhabditoidea</taxon>
        <taxon>Rhabditidae</taxon>
        <taxon>Peloderinae</taxon>
        <taxon>Caenorhabditis</taxon>
    </lineage>
</organism>
<dbReference type="Pfam" id="PF21960">
    <property type="entry name" value="RCF1-5-like_lid"/>
    <property type="match status" value="1"/>
</dbReference>
<dbReference type="FunFam" id="1.10.8.60:FF:000030">
    <property type="entry name" value="replication factor C subunit 3"/>
    <property type="match status" value="1"/>
</dbReference>
<dbReference type="GO" id="GO:0003689">
    <property type="term" value="F:DNA clamp loader activity"/>
    <property type="evidence" value="ECO:0007669"/>
    <property type="project" value="TreeGrafter"/>
</dbReference>
<evidence type="ECO:0000256" key="5">
    <source>
        <dbReference type="ARBA" id="ARBA00058626"/>
    </source>
</evidence>
<dbReference type="FunFam" id="1.20.272.10:FF:000002">
    <property type="entry name" value="Replication factor C subunit 3"/>
    <property type="match status" value="1"/>
</dbReference>
<dbReference type="EMBL" id="CAJGYM010000046">
    <property type="protein sequence ID" value="CAD6194692.1"/>
    <property type="molecule type" value="Genomic_DNA"/>
</dbReference>
<dbReference type="CDD" id="cd00009">
    <property type="entry name" value="AAA"/>
    <property type="match status" value="1"/>
</dbReference>
<evidence type="ECO:0000256" key="8">
    <source>
        <dbReference type="ARBA" id="ARBA00076818"/>
    </source>
</evidence>
<dbReference type="GO" id="GO:0006271">
    <property type="term" value="P:DNA strand elongation involved in DNA replication"/>
    <property type="evidence" value="ECO:0007669"/>
    <property type="project" value="UniProtKB-ARBA"/>
</dbReference>
<dbReference type="Proteomes" id="UP000835052">
    <property type="component" value="Unassembled WGS sequence"/>
</dbReference>
<dbReference type="GO" id="GO:0006281">
    <property type="term" value="P:DNA repair"/>
    <property type="evidence" value="ECO:0007669"/>
    <property type="project" value="UniProtKB-ARBA"/>
</dbReference>
<comment type="subunit">
    <text evidence="6">Subunit of the RFC complex, an heteropentameric complex consisting of a large subunit RFC1 and four small subunits RFC2, RFC3, RFC4 and RFC5; the RFC complex interacts with PCNA. Forms an heterotetrameric complex with RFC2, RFC4 and RFC5; this complex has ATPase activity but is not stimulated by PCNA. The heterotetramer of subunits RFC2, RFC3, RFC4 and RFC5 interacts with RAD17. Interacts with CNTD1; this interaction facilitates crossover formation.</text>
</comment>
<evidence type="ECO:0000256" key="7">
    <source>
        <dbReference type="ARBA" id="ARBA00070184"/>
    </source>
</evidence>
<dbReference type="PANTHER" id="PTHR11669">
    <property type="entry name" value="REPLICATION FACTOR C / DNA POLYMERASE III GAMMA-TAU SUBUNIT"/>
    <property type="match status" value="1"/>
</dbReference>
<dbReference type="GO" id="GO:0005663">
    <property type="term" value="C:DNA replication factor C complex"/>
    <property type="evidence" value="ECO:0007669"/>
    <property type="project" value="TreeGrafter"/>
</dbReference>
<dbReference type="GO" id="GO:0003677">
    <property type="term" value="F:DNA binding"/>
    <property type="evidence" value="ECO:0007669"/>
    <property type="project" value="InterPro"/>
</dbReference>
<dbReference type="SUPFAM" id="SSF52540">
    <property type="entry name" value="P-loop containing nucleoside triphosphate hydrolases"/>
    <property type="match status" value="1"/>
</dbReference>
<dbReference type="InterPro" id="IPR050238">
    <property type="entry name" value="DNA_Rep/Repair_Clamp_Loader"/>
</dbReference>
<comment type="subcellular location">
    <subcellularLocation>
        <location evidence="1">Nucleus</location>
    </subcellularLocation>
</comment>
<comment type="caution">
    <text evidence="11">The sequence shown here is derived from an EMBL/GenBank/DDBJ whole genome shotgun (WGS) entry which is preliminary data.</text>
</comment>
<keyword evidence="12" id="KW-1185">Reference proteome</keyword>
<comment type="function">
    <text evidence="5">Subunit of the replication factor C (RFC) complex which acts during elongation of primed DNA templates by DNA polymerases delta and epsilon, and is necessary for ATP-dependent loading of proliferating cell nuclear antigen (PCNA) onto primed DNA.</text>
</comment>
<dbReference type="Gene3D" id="1.10.8.60">
    <property type="match status" value="1"/>
</dbReference>
<protein>
    <recommendedName>
        <fullName evidence="7">Replication factor C subunit 3</fullName>
    </recommendedName>
    <alternativeName>
        <fullName evidence="9">Activator 1 38 kDa subunit</fullName>
    </alternativeName>
    <alternativeName>
        <fullName evidence="10">Activator 1 subunit 3</fullName>
    </alternativeName>
    <alternativeName>
        <fullName evidence="8">Replication factor C 38 kDa subunit</fullName>
    </alternativeName>
</protein>
<dbReference type="GO" id="GO:0005634">
    <property type="term" value="C:nucleus"/>
    <property type="evidence" value="ECO:0007669"/>
    <property type="project" value="UniProtKB-SubCell"/>
</dbReference>
<evidence type="ECO:0000256" key="10">
    <source>
        <dbReference type="ARBA" id="ARBA00080379"/>
    </source>
</evidence>
<keyword evidence="4" id="KW-0539">Nucleus</keyword>
<keyword evidence="3" id="KW-0235">DNA replication</keyword>
<name>A0A8S1HIB2_9PELO</name>
<reference evidence="11" key="1">
    <citation type="submission" date="2020-10" db="EMBL/GenBank/DDBJ databases">
        <authorList>
            <person name="Kikuchi T."/>
        </authorList>
    </citation>
    <scope>NUCLEOTIDE SEQUENCE</scope>
    <source>
        <strain evidence="11">NKZ352</strain>
    </source>
</reference>
<dbReference type="InterPro" id="IPR008921">
    <property type="entry name" value="DNA_pol3_clamp-load_cplx_C"/>
</dbReference>
<dbReference type="InterPro" id="IPR027417">
    <property type="entry name" value="P-loop_NTPase"/>
</dbReference>
<evidence type="ECO:0000256" key="1">
    <source>
        <dbReference type="ARBA" id="ARBA00004123"/>
    </source>
</evidence>
<comment type="similarity">
    <text evidence="2">Belongs to the activator 1 small subunits family.</text>
</comment>
<dbReference type="Gene3D" id="1.20.272.10">
    <property type="match status" value="1"/>
</dbReference>
<accession>A0A8S1HIB2</accession>
<dbReference type="Pfam" id="PF13177">
    <property type="entry name" value="DNA_pol3_delta2"/>
    <property type="match status" value="1"/>
</dbReference>
<evidence type="ECO:0000313" key="12">
    <source>
        <dbReference type="Proteomes" id="UP000835052"/>
    </source>
</evidence>
<dbReference type="OrthoDB" id="761538at2759"/>
<proteinExistence type="inferred from homology"/>
<dbReference type="PANTHER" id="PTHR11669:SF1">
    <property type="entry name" value="REPLICATION FACTOR C SUBUNIT 3"/>
    <property type="match status" value="1"/>
</dbReference>
<evidence type="ECO:0000256" key="3">
    <source>
        <dbReference type="ARBA" id="ARBA00022705"/>
    </source>
</evidence>
<dbReference type="SUPFAM" id="SSF48019">
    <property type="entry name" value="post-AAA+ oligomerization domain-like"/>
    <property type="match status" value="1"/>
</dbReference>
<evidence type="ECO:0000256" key="6">
    <source>
        <dbReference type="ARBA" id="ARBA00062267"/>
    </source>
</evidence>
<dbReference type="AlphaFoldDB" id="A0A8S1HIB2"/>
<evidence type="ECO:0000256" key="9">
    <source>
        <dbReference type="ARBA" id="ARBA00079394"/>
    </source>
</evidence>
<evidence type="ECO:0000256" key="4">
    <source>
        <dbReference type="ARBA" id="ARBA00023242"/>
    </source>
</evidence>
<dbReference type="FunFam" id="3.40.50.300:FF:000136">
    <property type="entry name" value="Replication factor C subunit 5"/>
    <property type="match status" value="1"/>
</dbReference>
<gene>
    <name evidence="11" type="ORF">CAUJ_LOCUS10611</name>
</gene>
<evidence type="ECO:0000313" key="11">
    <source>
        <dbReference type="EMBL" id="CAD6194692.1"/>
    </source>
</evidence>